<dbReference type="GO" id="GO:0003352">
    <property type="term" value="P:regulation of cilium movement"/>
    <property type="evidence" value="ECO:0000318"/>
    <property type="project" value="GO_Central"/>
</dbReference>
<evidence type="ECO:0000256" key="4">
    <source>
        <dbReference type="SAM" id="MobiDB-lite"/>
    </source>
</evidence>
<feature type="domain" description="Dynein regulatory complex protein 1/2 N-terminal" evidence="5">
    <location>
        <begin position="78"/>
        <end position="179"/>
    </location>
</feature>
<dbReference type="PANTHER" id="PTHR21625:SF1">
    <property type="entry name" value="DYNEIN REGULATORY COMPLEX PROTEIN 1"/>
    <property type="match status" value="1"/>
</dbReference>
<dbReference type="Pfam" id="PF14772">
    <property type="entry name" value="NYD-SP28"/>
    <property type="match status" value="1"/>
</dbReference>
<gene>
    <name evidence="7" type="ORF">KFL_004690070</name>
</gene>
<dbReference type="GO" id="GO:0005930">
    <property type="term" value="C:axoneme"/>
    <property type="evidence" value="ECO:0000318"/>
    <property type="project" value="GO_Central"/>
</dbReference>
<evidence type="ECO:0000256" key="3">
    <source>
        <dbReference type="SAM" id="Coils"/>
    </source>
</evidence>
<dbReference type="InterPro" id="IPR029440">
    <property type="entry name" value="DRC1_C"/>
</dbReference>
<evidence type="ECO:0008006" key="9">
    <source>
        <dbReference type="Google" id="ProtNLM"/>
    </source>
</evidence>
<name>A0A1Y1ID80_KLENI</name>
<feature type="region of interest" description="Disordered" evidence="4">
    <location>
        <begin position="73"/>
        <end position="97"/>
    </location>
</feature>
<sequence>MEPALPGGNGREERIAARRARIQARIQATRDAADGGARKAAEEEKRDPHLGKAHKAQVLLRLARLKLRGNADVTAPRVAGDEREQRRRQKEEEQRQNLRTAVLAEAEASLKSNADVAAKWAALFTPGVPQDLAADIEKQRQACAAVIANKDALIGDLRAVLKDKDEDYVRALKQAATDIEALLAACRRSFQALQAAYREDLAALERSFLADRARLLTNNKAEIAALFEARRARENAFLERCAAATGEYWAALEALRASDAEQYARLKGQLETDIHNLEQHLQHMRATYQLNTEKLEYNWRVLLERDTENGSTVAAQKRKLARQRDVLSGLKAAAADVEKRQREADLRVTDEYRRCTEQFKDLQDKVAHFARTDRTQYAQLFEMKQGKAARLVTSLLRADKVLHEQQLGWAWHPPSADLFQPVGNLPAEGGENEAPEDPPGEREGSWLEAVGEEYRQMLQMLCDEAGYLVPGKVEEVVRDASQGPSLVSVDALLGCLGVSSPVALASLQSYLTQGSERDPPGTIPPDRVARQLRAFVEAQLKITGGYQSLKLTKSLSRKTTGLREPGEEREYWQRMANVVAEKSARAWGALEAAQMQYHKLLTQRANTLEDIRAIESQNTEIRQLLSQYMAAKVNDQLKFPPSSQLILQA</sequence>
<evidence type="ECO:0000313" key="8">
    <source>
        <dbReference type="Proteomes" id="UP000054558"/>
    </source>
</evidence>
<feature type="region of interest" description="Disordered" evidence="4">
    <location>
        <begin position="26"/>
        <end position="52"/>
    </location>
</feature>
<dbReference type="OrthoDB" id="10260459at2759"/>
<organism evidence="7 8">
    <name type="scientific">Klebsormidium nitens</name>
    <name type="common">Green alga</name>
    <name type="synonym">Ulothrix nitens</name>
    <dbReference type="NCBI Taxonomy" id="105231"/>
    <lineage>
        <taxon>Eukaryota</taxon>
        <taxon>Viridiplantae</taxon>
        <taxon>Streptophyta</taxon>
        <taxon>Klebsormidiophyceae</taxon>
        <taxon>Klebsormidiales</taxon>
        <taxon>Klebsormidiaceae</taxon>
        <taxon>Klebsormidium</taxon>
    </lineage>
</organism>
<dbReference type="Proteomes" id="UP000054558">
    <property type="component" value="Unassembled WGS sequence"/>
</dbReference>
<keyword evidence="2 3" id="KW-0175">Coiled coil</keyword>
<evidence type="ECO:0000256" key="2">
    <source>
        <dbReference type="ARBA" id="ARBA00023054"/>
    </source>
</evidence>
<dbReference type="EMBL" id="DF237418">
    <property type="protein sequence ID" value="GAQ88914.1"/>
    <property type="molecule type" value="Genomic_DNA"/>
</dbReference>
<protein>
    <recommendedName>
        <fullName evidence="9">Dynein regulatory complex protein 1</fullName>
    </recommendedName>
</protein>
<dbReference type="AlphaFoldDB" id="A0A1Y1ID80"/>
<reference evidence="7 8" key="1">
    <citation type="journal article" date="2014" name="Nat. Commun.">
        <title>Klebsormidium flaccidum genome reveals primary factors for plant terrestrial adaptation.</title>
        <authorList>
            <person name="Hori K."/>
            <person name="Maruyama F."/>
            <person name="Fujisawa T."/>
            <person name="Togashi T."/>
            <person name="Yamamoto N."/>
            <person name="Seo M."/>
            <person name="Sato S."/>
            <person name="Yamada T."/>
            <person name="Mori H."/>
            <person name="Tajima N."/>
            <person name="Moriyama T."/>
            <person name="Ikeuchi M."/>
            <person name="Watanabe M."/>
            <person name="Wada H."/>
            <person name="Kobayashi K."/>
            <person name="Saito M."/>
            <person name="Masuda T."/>
            <person name="Sasaki-Sekimoto Y."/>
            <person name="Mashiguchi K."/>
            <person name="Awai K."/>
            <person name="Shimojima M."/>
            <person name="Masuda S."/>
            <person name="Iwai M."/>
            <person name="Nobusawa T."/>
            <person name="Narise T."/>
            <person name="Kondo S."/>
            <person name="Saito H."/>
            <person name="Sato R."/>
            <person name="Murakawa M."/>
            <person name="Ihara Y."/>
            <person name="Oshima-Yamada Y."/>
            <person name="Ohtaka K."/>
            <person name="Satoh M."/>
            <person name="Sonobe K."/>
            <person name="Ishii M."/>
            <person name="Ohtani R."/>
            <person name="Kanamori-Sato M."/>
            <person name="Honoki R."/>
            <person name="Miyazaki D."/>
            <person name="Mochizuki H."/>
            <person name="Umetsu J."/>
            <person name="Higashi K."/>
            <person name="Shibata D."/>
            <person name="Kamiya Y."/>
            <person name="Sato N."/>
            <person name="Nakamura Y."/>
            <person name="Tabata S."/>
            <person name="Ida S."/>
            <person name="Kurokawa K."/>
            <person name="Ohta H."/>
        </authorList>
    </citation>
    <scope>NUCLEOTIDE SEQUENCE [LARGE SCALE GENOMIC DNA]</scope>
    <source>
        <strain evidence="7 8">NIES-2285</strain>
    </source>
</reference>
<feature type="domain" description="Dynein regulatory complex protein 1 C-terminal" evidence="6">
    <location>
        <begin position="570"/>
        <end position="629"/>
    </location>
</feature>
<dbReference type="OMA" id="LDFMMAR"/>
<evidence type="ECO:0000313" key="7">
    <source>
        <dbReference type="EMBL" id="GAQ88914.1"/>
    </source>
</evidence>
<feature type="coiled-coil region" evidence="3">
    <location>
        <begin position="260"/>
        <end position="287"/>
    </location>
</feature>
<dbReference type="Pfam" id="PF14775">
    <property type="entry name" value="NYD-SP28_assoc"/>
    <property type="match status" value="1"/>
</dbReference>
<comment type="similarity">
    <text evidence="1">Belongs to the DRC1 family.</text>
</comment>
<keyword evidence="8" id="KW-1185">Reference proteome</keyword>
<feature type="region of interest" description="Disordered" evidence="4">
    <location>
        <begin position="423"/>
        <end position="444"/>
    </location>
</feature>
<dbReference type="InterPro" id="IPR039750">
    <property type="entry name" value="DRC1/DRC2"/>
</dbReference>
<dbReference type="GO" id="GO:0060285">
    <property type="term" value="P:cilium-dependent cell motility"/>
    <property type="evidence" value="ECO:0000318"/>
    <property type="project" value="GO_Central"/>
</dbReference>
<dbReference type="GO" id="GO:0070286">
    <property type="term" value="P:axonemal dynein complex assembly"/>
    <property type="evidence" value="ECO:0000318"/>
    <property type="project" value="GO_Central"/>
</dbReference>
<proteinExistence type="inferred from homology"/>
<dbReference type="PANTHER" id="PTHR21625">
    <property type="entry name" value="NYD-SP28 PROTEIN"/>
    <property type="match status" value="1"/>
</dbReference>
<accession>A0A1Y1ID80</accession>
<evidence type="ECO:0000256" key="1">
    <source>
        <dbReference type="ARBA" id="ARBA00009688"/>
    </source>
</evidence>
<feature type="compositionally biased region" description="Basic and acidic residues" evidence="4">
    <location>
        <begin position="31"/>
        <end position="50"/>
    </location>
</feature>
<dbReference type="InterPro" id="IPR039505">
    <property type="entry name" value="DRC1/2_N"/>
</dbReference>
<evidence type="ECO:0000259" key="6">
    <source>
        <dbReference type="Pfam" id="PF14775"/>
    </source>
</evidence>
<feature type="compositionally biased region" description="Basic and acidic residues" evidence="4">
    <location>
        <begin position="79"/>
        <end position="96"/>
    </location>
</feature>
<dbReference type="GO" id="GO:0005858">
    <property type="term" value="C:axonemal dynein complex"/>
    <property type="evidence" value="ECO:0007669"/>
    <property type="project" value="InterPro"/>
</dbReference>
<evidence type="ECO:0000259" key="5">
    <source>
        <dbReference type="Pfam" id="PF14772"/>
    </source>
</evidence>
<dbReference type="STRING" id="105231.A0A1Y1ID80"/>